<dbReference type="VEuPathDB" id="VectorBase:AFAF017934"/>
<dbReference type="Proteomes" id="UP000075886">
    <property type="component" value="Unassembled WGS sequence"/>
</dbReference>
<sequence>MALIAQWYCLITTGVTDIAISIMIMPVMNMPVPAESSVVIVLGAFGYECLGELMIMTGSDTTNTHTACRSKKEKHNINDRTPNGTHKTLKMAQKSDGVTNDETAHTAFLRRSPSSVRIGSHGIRSV</sequence>
<keyword evidence="2" id="KW-0812">Transmembrane</keyword>
<evidence type="ECO:0000313" key="3">
    <source>
        <dbReference type="EnsemblMetazoa" id="AFAF017934-PA"/>
    </source>
</evidence>
<evidence type="ECO:0000313" key="4">
    <source>
        <dbReference type="Proteomes" id="UP000075886"/>
    </source>
</evidence>
<dbReference type="EnsemblMetazoa" id="AFAF017934-RA">
    <property type="protein sequence ID" value="AFAF017934-PA"/>
    <property type="gene ID" value="AFAF017934"/>
</dbReference>
<evidence type="ECO:0000256" key="1">
    <source>
        <dbReference type="SAM" id="MobiDB-lite"/>
    </source>
</evidence>
<keyword evidence="4" id="KW-1185">Reference proteome</keyword>
<keyword evidence="2" id="KW-1133">Transmembrane helix</keyword>
<reference evidence="3" key="2">
    <citation type="submission" date="2020-05" db="UniProtKB">
        <authorList>
            <consortium name="EnsemblMetazoa"/>
        </authorList>
    </citation>
    <scope>IDENTIFICATION</scope>
    <source>
        <strain evidence="3">FAR1</strain>
    </source>
</reference>
<organism evidence="3 4">
    <name type="scientific">Anopheles farauti</name>
    <dbReference type="NCBI Taxonomy" id="69004"/>
    <lineage>
        <taxon>Eukaryota</taxon>
        <taxon>Metazoa</taxon>
        <taxon>Ecdysozoa</taxon>
        <taxon>Arthropoda</taxon>
        <taxon>Hexapoda</taxon>
        <taxon>Insecta</taxon>
        <taxon>Pterygota</taxon>
        <taxon>Neoptera</taxon>
        <taxon>Endopterygota</taxon>
        <taxon>Diptera</taxon>
        <taxon>Nematocera</taxon>
        <taxon>Culicoidea</taxon>
        <taxon>Culicidae</taxon>
        <taxon>Anophelinae</taxon>
        <taxon>Anopheles</taxon>
    </lineage>
</organism>
<keyword evidence="2" id="KW-0472">Membrane</keyword>
<feature type="transmembrane region" description="Helical" evidence="2">
    <location>
        <begin position="7"/>
        <end position="28"/>
    </location>
</feature>
<reference evidence="4" key="1">
    <citation type="submission" date="2014-01" db="EMBL/GenBank/DDBJ databases">
        <title>The Genome Sequence of Anopheles farauti FAR1 (V2).</title>
        <authorList>
            <consortium name="The Broad Institute Genomics Platform"/>
            <person name="Neafsey D.E."/>
            <person name="Besansky N."/>
            <person name="Howell P."/>
            <person name="Walton C."/>
            <person name="Young S.K."/>
            <person name="Zeng Q."/>
            <person name="Gargeya S."/>
            <person name="Fitzgerald M."/>
            <person name="Haas B."/>
            <person name="Abouelleil A."/>
            <person name="Allen A.W."/>
            <person name="Alvarado L."/>
            <person name="Arachchi H.M."/>
            <person name="Berlin A.M."/>
            <person name="Chapman S.B."/>
            <person name="Gainer-Dewar J."/>
            <person name="Goldberg J."/>
            <person name="Griggs A."/>
            <person name="Gujja S."/>
            <person name="Hansen M."/>
            <person name="Howarth C."/>
            <person name="Imamovic A."/>
            <person name="Ireland A."/>
            <person name="Larimer J."/>
            <person name="McCowan C."/>
            <person name="Murphy C."/>
            <person name="Pearson M."/>
            <person name="Poon T.W."/>
            <person name="Priest M."/>
            <person name="Roberts A."/>
            <person name="Saif S."/>
            <person name="Shea T."/>
            <person name="Sisk P."/>
            <person name="Sykes S."/>
            <person name="Wortman J."/>
            <person name="Nusbaum C."/>
            <person name="Birren B."/>
        </authorList>
    </citation>
    <scope>NUCLEOTIDE SEQUENCE [LARGE SCALE GENOMIC DNA]</scope>
    <source>
        <strain evidence="4">FAR1</strain>
    </source>
</reference>
<name>A0A182QVW0_9DIPT</name>
<accession>A0A182QVW0</accession>
<dbReference type="EMBL" id="AXCN02000346">
    <property type="status" value="NOT_ANNOTATED_CDS"/>
    <property type="molecule type" value="Genomic_DNA"/>
</dbReference>
<dbReference type="AlphaFoldDB" id="A0A182QVW0"/>
<protein>
    <submittedName>
        <fullName evidence="3">Uncharacterized protein</fullName>
    </submittedName>
</protein>
<proteinExistence type="predicted"/>
<evidence type="ECO:0000256" key="2">
    <source>
        <dbReference type="SAM" id="Phobius"/>
    </source>
</evidence>
<feature type="region of interest" description="Disordered" evidence="1">
    <location>
        <begin position="68"/>
        <end position="87"/>
    </location>
</feature>